<dbReference type="AlphaFoldDB" id="A0A066UFB5"/>
<dbReference type="GO" id="GO:0016747">
    <property type="term" value="F:acyltransferase activity, transferring groups other than amino-acyl groups"/>
    <property type="evidence" value="ECO:0007669"/>
    <property type="project" value="InterPro"/>
</dbReference>
<organism evidence="4 5">
    <name type="scientific">Amycolatopsis rifamycinica</name>
    <dbReference type="NCBI Taxonomy" id="287986"/>
    <lineage>
        <taxon>Bacteria</taxon>
        <taxon>Bacillati</taxon>
        <taxon>Actinomycetota</taxon>
        <taxon>Actinomycetes</taxon>
        <taxon>Pseudonocardiales</taxon>
        <taxon>Pseudonocardiaceae</taxon>
        <taxon>Amycolatopsis</taxon>
    </lineage>
</organism>
<keyword evidence="1 4" id="KW-0808">Transferase</keyword>
<evidence type="ECO:0000259" key="3">
    <source>
        <dbReference type="PROSITE" id="PS51186"/>
    </source>
</evidence>
<dbReference type="STRING" id="287986.DV20_07375"/>
<name>A0A066UFB5_9PSEU</name>
<keyword evidence="5" id="KW-1185">Reference proteome</keyword>
<evidence type="ECO:0000313" key="4">
    <source>
        <dbReference type="EMBL" id="KDN22849.1"/>
    </source>
</evidence>
<dbReference type="PANTHER" id="PTHR43420:SF47">
    <property type="entry name" value="N-ACETYLTRANSFERASE DOMAIN-CONTAINING PROTEIN"/>
    <property type="match status" value="1"/>
</dbReference>
<keyword evidence="2" id="KW-0012">Acyltransferase</keyword>
<dbReference type="SUPFAM" id="SSF55729">
    <property type="entry name" value="Acyl-CoA N-acyltransferases (Nat)"/>
    <property type="match status" value="1"/>
</dbReference>
<dbReference type="EMBL" id="JMQI01000014">
    <property type="protein sequence ID" value="KDN22849.1"/>
    <property type="molecule type" value="Genomic_DNA"/>
</dbReference>
<evidence type="ECO:0000313" key="5">
    <source>
        <dbReference type="Proteomes" id="UP000027345"/>
    </source>
</evidence>
<dbReference type="eggNOG" id="COG0456">
    <property type="taxonomic scope" value="Bacteria"/>
</dbReference>
<gene>
    <name evidence="4" type="ORF">DV20_07375</name>
</gene>
<dbReference type="InterPro" id="IPR050680">
    <property type="entry name" value="YpeA/RimI_acetyltransf"/>
</dbReference>
<dbReference type="InterPro" id="IPR016181">
    <property type="entry name" value="Acyl_CoA_acyltransferase"/>
</dbReference>
<feature type="domain" description="N-acetyltransferase" evidence="3">
    <location>
        <begin position="1"/>
        <end position="154"/>
    </location>
</feature>
<dbReference type="CDD" id="cd04301">
    <property type="entry name" value="NAT_SF"/>
    <property type="match status" value="1"/>
</dbReference>
<evidence type="ECO:0000256" key="2">
    <source>
        <dbReference type="ARBA" id="ARBA00023315"/>
    </source>
</evidence>
<dbReference type="Gene3D" id="3.40.630.30">
    <property type="match status" value="1"/>
</dbReference>
<proteinExistence type="predicted"/>
<sequence>MFPFARALGDHAFFIDRLHRQRNGLGTLFVAWLGDRPAGDVYVWLERAEEEPIRGHLPGVPLLTHLEVHRELRNRGIGSALVATVERYLMEEGYGRVALAVRTDNTRAARLYHRLGYVDWGHGEVVCYALTTTPDGRIHEEAELCHVLVKDLLPVMPVPRAEIRSIGASRRF</sequence>
<protein>
    <submittedName>
        <fullName evidence="4">GCN5 family acetyltransferase</fullName>
    </submittedName>
</protein>
<dbReference type="PANTHER" id="PTHR43420">
    <property type="entry name" value="ACETYLTRANSFERASE"/>
    <property type="match status" value="1"/>
</dbReference>
<reference evidence="4 5" key="1">
    <citation type="submission" date="2014-05" db="EMBL/GenBank/DDBJ databases">
        <title>Draft genome sequence of Amycolatopsis rifamycinica DSM 46095.</title>
        <authorList>
            <person name="Lal R."/>
            <person name="Saxena A."/>
            <person name="Kumari R."/>
            <person name="Mukherjee U."/>
            <person name="Singh P."/>
            <person name="Sangwan N."/>
            <person name="Mahato N.K."/>
        </authorList>
    </citation>
    <scope>NUCLEOTIDE SEQUENCE [LARGE SCALE GENOMIC DNA]</scope>
    <source>
        <strain evidence="4 5">DSM 46095</strain>
    </source>
</reference>
<evidence type="ECO:0000256" key="1">
    <source>
        <dbReference type="ARBA" id="ARBA00022679"/>
    </source>
</evidence>
<dbReference type="PROSITE" id="PS51186">
    <property type="entry name" value="GNAT"/>
    <property type="match status" value="1"/>
</dbReference>
<dbReference type="Proteomes" id="UP000027345">
    <property type="component" value="Unassembled WGS sequence"/>
</dbReference>
<dbReference type="InterPro" id="IPR000182">
    <property type="entry name" value="GNAT_dom"/>
</dbReference>
<accession>A0A066UFB5</accession>
<comment type="caution">
    <text evidence="4">The sequence shown here is derived from an EMBL/GenBank/DDBJ whole genome shotgun (WGS) entry which is preliminary data.</text>
</comment>
<dbReference type="Pfam" id="PF00583">
    <property type="entry name" value="Acetyltransf_1"/>
    <property type="match status" value="1"/>
</dbReference>